<dbReference type="RefSeq" id="YP_004782410.1">
    <property type="nucleotide sequence ID" value="NC_015938.1"/>
</dbReference>
<dbReference type="EMBL" id="HM997019">
    <property type="protein sequence ID" value="AEK81950.1"/>
    <property type="molecule type" value="Genomic_DNA"/>
</dbReference>
<protein>
    <submittedName>
        <fullName evidence="2">Uncharacterized protein</fullName>
    </submittedName>
</protein>
<evidence type="ECO:0000313" key="2">
    <source>
        <dbReference type="EMBL" id="AEK81950.1"/>
    </source>
</evidence>
<proteinExistence type="predicted"/>
<accession>G0X4W8</accession>
<keyword evidence="1" id="KW-0472">Membrane</keyword>
<evidence type="ECO:0000256" key="1">
    <source>
        <dbReference type="SAM" id="Phobius"/>
    </source>
</evidence>
<reference evidence="2 3" key="1">
    <citation type="journal article" date="2011" name="Arch. Virol.">
        <title>The genome sequence of enterobacterial phage 7-11, which possesses an unusually elongated head.</title>
        <authorList>
            <person name="Kropinski A.M."/>
            <person name="Lingohr E.J."/>
            <person name="Ackermann H.W."/>
        </authorList>
    </citation>
    <scope>NUCLEOTIDE SEQUENCE [LARGE SCALE GENOMIC DNA]</scope>
</reference>
<dbReference type="KEGG" id="vg:11117502"/>
<organism evidence="2 3">
    <name type="scientific">Salmonella phage 7-11</name>
    <dbReference type="NCBI Taxonomy" id="1054968"/>
    <lineage>
        <taxon>Viruses</taxon>
        <taxon>Duplodnaviria</taxon>
        <taxon>Heunggongvirae</taxon>
        <taxon>Uroviricota</taxon>
        <taxon>Caudoviricetes</taxon>
        <taxon>Grimontviridae</taxon>
        <taxon>Moazamivirus</taxon>
        <taxon>Moazamivirus 711</taxon>
    </lineage>
</organism>
<name>G0X4W8_9CAUD</name>
<feature type="transmembrane region" description="Helical" evidence="1">
    <location>
        <begin position="6"/>
        <end position="26"/>
    </location>
</feature>
<sequence length="46" mass="5425">MNELQVYQFLFGVTFACNLGLTIYAWRLNKRLKQTEFALGISWALR</sequence>
<keyword evidence="1" id="KW-0812">Transmembrane</keyword>
<dbReference type="GeneID" id="11117502"/>
<keyword evidence="3" id="KW-1185">Reference proteome</keyword>
<keyword evidence="1" id="KW-1133">Transmembrane helix</keyword>
<dbReference type="Proteomes" id="UP000001639">
    <property type="component" value="Segment"/>
</dbReference>
<evidence type="ECO:0000313" key="3">
    <source>
        <dbReference type="Proteomes" id="UP000001639"/>
    </source>
</evidence>